<feature type="compositionally biased region" description="Polar residues" evidence="1">
    <location>
        <begin position="69"/>
        <end position="80"/>
    </location>
</feature>
<dbReference type="EMBL" id="CP093348">
    <property type="protein sequence ID" value="WOH06283.1"/>
    <property type="molecule type" value="Genomic_DNA"/>
</dbReference>
<evidence type="ECO:0000256" key="1">
    <source>
        <dbReference type="SAM" id="MobiDB-lite"/>
    </source>
</evidence>
<sequence>MEKKAFATIILTVLLFHSCFLLSATASDRLLFKEESGGAANEMSNIELTEMKDYPPPGANCKHDPENCPPSSSSTDNFRN</sequence>
<gene>
    <name evidence="3" type="ORF">DCAR_0625708</name>
</gene>
<organism evidence="3 4">
    <name type="scientific">Daucus carota subsp. sativus</name>
    <name type="common">Carrot</name>
    <dbReference type="NCBI Taxonomy" id="79200"/>
    <lineage>
        <taxon>Eukaryota</taxon>
        <taxon>Viridiplantae</taxon>
        <taxon>Streptophyta</taxon>
        <taxon>Embryophyta</taxon>
        <taxon>Tracheophyta</taxon>
        <taxon>Spermatophyta</taxon>
        <taxon>Magnoliopsida</taxon>
        <taxon>eudicotyledons</taxon>
        <taxon>Gunneridae</taxon>
        <taxon>Pentapetalae</taxon>
        <taxon>asterids</taxon>
        <taxon>campanulids</taxon>
        <taxon>Apiales</taxon>
        <taxon>Apiaceae</taxon>
        <taxon>Apioideae</taxon>
        <taxon>Scandiceae</taxon>
        <taxon>Daucinae</taxon>
        <taxon>Daucus</taxon>
        <taxon>Daucus sect. Daucus</taxon>
    </lineage>
</organism>
<feature type="chain" id="PRO_5043758296" evidence="2">
    <location>
        <begin position="27"/>
        <end position="80"/>
    </location>
</feature>
<keyword evidence="2" id="KW-0732">Signal</keyword>
<keyword evidence="4" id="KW-1185">Reference proteome</keyword>
<protein>
    <submittedName>
        <fullName evidence="3">Uncharacterized protein</fullName>
    </submittedName>
</protein>
<dbReference type="AlphaFoldDB" id="A0A161WTR6"/>
<evidence type="ECO:0000313" key="4">
    <source>
        <dbReference type="Proteomes" id="UP000077755"/>
    </source>
</evidence>
<feature type="signal peptide" evidence="2">
    <location>
        <begin position="1"/>
        <end position="26"/>
    </location>
</feature>
<dbReference type="Gramene" id="KZM91987">
    <property type="protein sequence ID" value="KZM91987"/>
    <property type="gene ID" value="DCAR_020648"/>
</dbReference>
<dbReference type="Proteomes" id="UP000077755">
    <property type="component" value="Chromosome 6"/>
</dbReference>
<name>A0A161WTR6_DAUCS</name>
<reference evidence="3" key="1">
    <citation type="journal article" date="2016" name="Nat. Genet.">
        <title>A high-quality carrot genome assembly provides new insights into carotenoid accumulation and asterid genome evolution.</title>
        <authorList>
            <person name="Iorizzo M."/>
            <person name="Ellison S."/>
            <person name="Senalik D."/>
            <person name="Zeng P."/>
            <person name="Satapoomin P."/>
            <person name="Huang J."/>
            <person name="Bowman M."/>
            <person name="Iovene M."/>
            <person name="Sanseverino W."/>
            <person name="Cavagnaro P."/>
            <person name="Yildiz M."/>
            <person name="Macko-Podgorni A."/>
            <person name="Moranska E."/>
            <person name="Grzebelus E."/>
            <person name="Grzebelus D."/>
            <person name="Ashrafi H."/>
            <person name="Zheng Z."/>
            <person name="Cheng S."/>
            <person name="Spooner D."/>
            <person name="Van Deynze A."/>
            <person name="Simon P."/>
        </authorList>
    </citation>
    <scope>NUCLEOTIDE SEQUENCE</scope>
    <source>
        <tissue evidence="3">Leaf</tissue>
    </source>
</reference>
<reference evidence="3" key="2">
    <citation type="submission" date="2022-03" db="EMBL/GenBank/DDBJ databases">
        <title>Draft title - Genomic analysis of global carrot germplasm unveils the trajectory of domestication and the origin of high carotenoid orange carrot.</title>
        <authorList>
            <person name="Iorizzo M."/>
            <person name="Ellison S."/>
            <person name="Senalik D."/>
            <person name="Macko-Podgorni A."/>
            <person name="Grzebelus D."/>
            <person name="Bostan H."/>
            <person name="Rolling W."/>
            <person name="Curaba J."/>
            <person name="Simon P."/>
        </authorList>
    </citation>
    <scope>NUCLEOTIDE SEQUENCE</scope>
    <source>
        <tissue evidence="3">Leaf</tissue>
    </source>
</reference>
<accession>A0A161WTR6</accession>
<proteinExistence type="predicted"/>
<evidence type="ECO:0000256" key="2">
    <source>
        <dbReference type="SAM" id="SignalP"/>
    </source>
</evidence>
<feature type="region of interest" description="Disordered" evidence="1">
    <location>
        <begin position="50"/>
        <end position="80"/>
    </location>
</feature>
<evidence type="ECO:0000313" key="3">
    <source>
        <dbReference type="EMBL" id="WOH06283.1"/>
    </source>
</evidence>